<dbReference type="InterPro" id="IPR058204">
    <property type="entry name" value="FtsX_firmicutes-type"/>
</dbReference>
<evidence type="ECO:0000313" key="15">
    <source>
        <dbReference type="Proteomes" id="UP001597249"/>
    </source>
</evidence>
<dbReference type="InterPro" id="IPR004513">
    <property type="entry name" value="FtsX"/>
</dbReference>
<organism evidence="14 15">
    <name type="scientific">Lacticaseibacillus jixianensis</name>
    <dbReference type="NCBI Taxonomy" id="2486012"/>
    <lineage>
        <taxon>Bacteria</taxon>
        <taxon>Bacillati</taxon>
        <taxon>Bacillota</taxon>
        <taxon>Bacilli</taxon>
        <taxon>Lactobacillales</taxon>
        <taxon>Lactobacillaceae</taxon>
        <taxon>Lacticaseibacillus</taxon>
    </lineage>
</organism>
<keyword evidence="7 11" id="KW-1133">Transmembrane helix</keyword>
<keyword evidence="6 11" id="KW-0812">Transmembrane</keyword>
<evidence type="ECO:0000256" key="7">
    <source>
        <dbReference type="ARBA" id="ARBA00022989"/>
    </source>
</evidence>
<comment type="function">
    <text evidence="10">Part of the ABC transporter FtsEX involved in asymmetric cellular division facilitating the initiation of sporulation.</text>
</comment>
<dbReference type="PANTHER" id="PTHR47755">
    <property type="entry name" value="CELL DIVISION PROTEIN FTSX"/>
    <property type="match status" value="1"/>
</dbReference>
<evidence type="ECO:0000256" key="3">
    <source>
        <dbReference type="ARBA" id="ARBA00021907"/>
    </source>
</evidence>
<comment type="similarity">
    <text evidence="2 10">Belongs to the ABC-4 integral membrane protein family. FtsX subfamily.</text>
</comment>
<evidence type="ECO:0000259" key="13">
    <source>
        <dbReference type="Pfam" id="PF18075"/>
    </source>
</evidence>
<proteinExistence type="inferred from homology"/>
<feature type="transmembrane region" description="Helical" evidence="11">
    <location>
        <begin position="265"/>
        <end position="287"/>
    </location>
</feature>
<name>A0ABW4B7E5_9LACO</name>
<protein>
    <recommendedName>
        <fullName evidence="3 10">Cell division protein FtsX</fullName>
    </recommendedName>
</protein>
<dbReference type="Gene3D" id="3.30.70.3040">
    <property type="match status" value="1"/>
</dbReference>
<feature type="transmembrane region" description="Helical" evidence="11">
    <location>
        <begin position="216"/>
        <end position="236"/>
    </location>
</feature>
<evidence type="ECO:0000256" key="1">
    <source>
        <dbReference type="ARBA" id="ARBA00004651"/>
    </source>
</evidence>
<dbReference type="RefSeq" id="WP_125584805.1">
    <property type="nucleotide sequence ID" value="NZ_JBHTMO010000002.1"/>
</dbReference>
<dbReference type="Pfam" id="PF18075">
    <property type="entry name" value="FtsX_ECD"/>
    <property type="match status" value="1"/>
</dbReference>
<evidence type="ECO:0000256" key="4">
    <source>
        <dbReference type="ARBA" id="ARBA00022475"/>
    </source>
</evidence>
<keyword evidence="4 10" id="KW-1003">Cell membrane</keyword>
<dbReference type="NCBIfam" id="NF038347">
    <property type="entry name" value="FtsX_Gpos"/>
    <property type="match status" value="1"/>
</dbReference>
<evidence type="ECO:0000256" key="10">
    <source>
        <dbReference type="PIRNR" id="PIRNR003097"/>
    </source>
</evidence>
<evidence type="ECO:0000256" key="9">
    <source>
        <dbReference type="ARBA" id="ARBA00023306"/>
    </source>
</evidence>
<evidence type="ECO:0000256" key="5">
    <source>
        <dbReference type="ARBA" id="ARBA00022618"/>
    </source>
</evidence>
<evidence type="ECO:0000256" key="8">
    <source>
        <dbReference type="ARBA" id="ARBA00023136"/>
    </source>
</evidence>
<dbReference type="Pfam" id="PF02687">
    <property type="entry name" value="FtsX"/>
    <property type="match status" value="1"/>
</dbReference>
<sequence>MKSNVFMRHVRDSLKSLKRNGWMSVAAVSAVTVTLLLVGIFLALLLNVNRVSTQVENDVRVRVYIQKGTTKKQQAALKDQLEGLANVKKVTYRSASQELNSIVGSYGSQWAMFRGDQNPLNNIFLVDTKDAKDTISVAKRADKFKHVSEATYGGTTAKKLFRTVATIQRWGAFFTILLLFVAVFLISNTIRITILSRRDEIKVMRLVGATNAYIRWPFLLEGAWTGLFGSLLPMLIVDFGYGLVARNAHFTEAANGFSLYPNMPFLVWLDLGMALIGIVIGGLGSVVSMRRYLKA</sequence>
<feature type="domain" description="ABC3 transporter permease C-terminal" evidence="12">
    <location>
        <begin position="173"/>
        <end position="294"/>
    </location>
</feature>
<evidence type="ECO:0000256" key="6">
    <source>
        <dbReference type="ARBA" id="ARBA00022692"/>
    </source>
</evidence>
<evidence type="ECO:0000256" key="2">
    <source>
        <dbReference type="ARBA" id="ARBA00007379"/>
    </source>
</evidence>
<feature type="domain" description="FtsX extracellular" evidence="13">
    <location>
        <begin position="59"/>
        <end position="149"/>
    </location>
</feature>
<accession>A0ABW4B7E5</accession>
<keyword evidence="15" id="KW-1185">Reference proteome</keyword>
<reference evidence="15" key="1">
    <citation type="journal article" date="2019" name="Int. J. Syst. Evol. Microbiol.">
        <title>The Global Catalogue of Microorganisms (GCM) 10K type strain sequencing project: providing services to taxonomists for standard genome sequencing and annotation.</title>
        <authorList>
            <consortium name="The Broad Institute Genomics Platform"/>
            <consortium name="The Broad Institute Genome Sequencing Center for Infectious Disease"/>
            <person name="Wu L."/>
            <person name="Ma J."/>
        </authorList>
    </citation>
    <scope>NUCLEOTIDE SEQUENCE [LARGE SCALE GENOMIC DNA]</scope>
    <source>
        <strain evidence="15">CCM 8911</strain>
    </source>
</reference>
<dbReference type="EMBL" id="JBHTMO010000002">
    <property type="protein sequence ID" value="MFD1392245.1"/>
    <property type="molecule type" value="Genomic_DNA"/>
</dbReference>
<evidence type="ECO:0000259" key="12">
    <source>
        <dbReference type="Pfam" id="PF02687"/>
    </source>
</evidence>
<gene>
    <name evidence="14" type="primary">ftsX</name>
    <name evidence="14" type="ORF">ACFQ3L_01395</name>
</gene>
<comment type="subcellular location">
    <subcellularLocation>
        <location evidence="1">Cell membrane</location>
        <topology evidence="1">Multi-pass membrane protein</topology>
    </subcellularLocation>
</comment>
<evidence type="ECO:0000256" key="11">
    <source>
        <dbReference type="SAM" id="Phobius"/>
    </source>
</evidence>
<dbReference type="Proteomes" id="UP001597249">
    <property type="component" value="Unassembled WGS sequence"/>
</dbReference>
<keyword evidence="9 10" id="KW-0131">Cell cycle</keyword>
<dbReference type="PANTHER" id="PTHR47755:SF1">
    <property type="entry name" value="CELL DIVISION PROTEIN FTSX"/>
    <property type="match status" value="1"/>
</dbReference>
<evidence type="ECO:0000313" key="14">
    <source>
        <dbReference type="EMBL" id="MFD1392245.1"/>
    </source>
</evidence>
<keyword evidence="5 10" id="KW-0132">Cell division</keyword>
<dbReference type="InterPro" id="IPR040690">
    <property type="entry name" value="FtsX_ECD"/>
</dbReference>
<dbReference type="PIRSF" id="PIRSF003097">
    <property type="entry name" value="FtsX"/>
    <property type="match status" value="1"/>
</dbReference>
<keyword evidence="8 10" id="KW-0472">Membrane</keyword>
<comment type="caution">
    <text evidence="14">The sequence shown here is derived from an EMBL/GenBank/DDBJ whole genome shotgun (WGS) entry which is preliminary data.</text>
</comment>
<feature type="transmembrane region" description="Helical" evidence="11">
    <location>
        <begin position="170"/>
        <end position="195"/>
    </location>
</feature>
<dbReference type="InterPro" id="IPR003838">
    <property type="entry name" value="ABC3_permease_C"/>
</dbReference>
<feature type="transmembrane region" description="Helical" evidence="11">
    <location>
        <begin position="21"/>
        <end position="46"/>
    </location>
</feature>